<dbReference type="GO" id="GO:0006906">
    <property type="term" value="P:vesicle fusion"/>
    <property type="evidence" value="ECO:0007669"/>
    <property type="project" value="TreeGrafter"/>
</dbReference>
<name>A0AAW2IGQ7_9NEOP</name>
<keyword evidence="4 11" id="KW-1133">Transmembrane helix</keyword>
<dbReference type="PANTHER" id="PTHR21230:SF1">
    <property type="entry name" value="GOLGI SNAP RECEPTOR COMPLEX MEMBER 2"/>
    <property type="match status" value="1"/>
</dbReference>
<dbReference type="GO" id="GO:0005484">
    <property type="term" value="F:SNAP receptor activity"/>
    <property type="evidence" value="ECO:0007669"/>
    <property type="project" value="InterPro"/>
</dbReference>
<feature type="transmembrane region" description="Helical" evidence="11">
    <location>
        <begin position="192"/>
        <end position="212"/>
    </location>
</feature>
<dbReference type="PIRSF" id="PIRSF028865">
    <property type="entry name" value="Membrin-2"/>
    <property type="match status" value="1"/>
</dbReference>
<dbReference type="GO" id="GO:0031902">
    <property type="term" value="C:late endosome membrane"/>
    <property type="evidence" value="ECO:0007669"/>
    <property type="project" value="TreeGrafter"/>
</dbReference>
<proteinExistence type="inferred from homology"/>
<evidence type="ECO:0000256" key="1">
    <source>
        <dbReference type="ARBA" id="ARBA00022448"/>
    </source>
</evidence>
<dbReference type="EMBL" id="JARGDH010000001">
    <property type="protein sequence ID" value="KAL0281076.1"/>
    <property type="molecule type" value="Genomic_DNA"/>
</dbReference>
<dbReference type="CDD" id="cd15863">
    <property type="entry name" value="SNARE_GS27"/>
    <property type="match status" value="1"/>
</dbReference>
<keyword evidence="1 10" id="KW-0813">Transport</keyword>
<dbReference type="GO" id="GO:0005794">
    <property type="term" value="C:Golgi apparatus"/>
    <property type="evidence" value="ECO:0007669"/>
    <property type="project" value="UniProtKB-SubCell"/>
</dbReference>
<evidence type="ECO:0000313" key="12">
    <source>
        <dbReference type="EMBL" id="KAL0281076.1"/>
    </source>
</evidence>
<comment type="caution">
    <text evidence="12">The sequence shown here is derived from an EMBL/GenBank/DDBJ whole genome shotgun (WGS) entry which is preliminary data.</text>
</comment>
<keyword evidence="5" id="KW-0333">Golgi apparatus</keyword>
<gene>
    <name evidence="12" type="ORF">PYX00_002175</name>
</gene>
<comment type="subcellular location">
    <subcellularLocation>
        <location evidence="8">Golgi apparatus</location>
        <location evidence="8">cis-Golgi network membrane</location>
        <topology evidence="8">Single-pass type IV membrane protein</topology>
    </subcellularLocation>
</comment>
<evidence type="ECO:0000256" key="4">
    <source>
        <dbReference type="ARBA" id="ARBA00022989"/>
    </source>
</evidence>
<evidence type="ECO:0000256" key="11">
    <source>
        <dbReference type="SAM" id="Phobius"/>
    </source>
</evidence>
<dbReference type="EMBL" id="JARGDH010000001">
    <property type="protein sequence ID" value="KAL0281075.1"/>
    <property type="molecule type" value="Genomic_DNA"/>
</dbReference>
<evidence type="ECO:0000256" key="9">
    <source>
        <dbReference type="ARBA" id="ARBA00038172"/>
    </source>
</evidence>
<dbReference type="GO" id="GO:0031201">
    <property type="term" value="C:SNARE complex"/>
    <property type="evidence" value="ECO:0007669"/>
    <property type="project" value="TreeGrafter"/>
</dbReference>
<dbReference type="GO" id="GO:0005789">
    <property type="term" value="C:endoplasmic reticulum membrane"/>
    <property type="evidence" value="ECO:0007669"/>
    <property type="project" value="TreeGrafter"/>
</dbReference>
<dbReference type="Pfam" id="PF12352">
    <property type="entry name" value="V-SNARE_C"/>
    <property type="match status" value="1"/>
</dbReference>
<dbReference type="InterPro" id="IPR027027">
    <property type="entry name" value="GOSR2/Membrin/Bos1"/>
</dbReference>
<evidence type="ECO:0000256" key="5">
    <source>
        <dbReference type="ARBA" id="ARBA00023034"/>
    </source>
</evidence>
<dbReference type="PANTHER" id="PTHR21230">
    <property type="entry name" value="VESICLE TRANSPORT V-SNARE PROTEIN VTI1-RELATED"/>
    <property type="match status" value="1"/>
</dbReference>
<dbReference type="GO" id="GO:0000149">
    <property type="term" value="F:SNARE binding"/>
    <property type="evidence" value="ECO:0007669"/>
    <property type="project" value="TreeGrafter"/>
</dbReference>
<evidence type="ECO:0008006" key="13">
    <source>
        <dbReference type="Google" id="ProtNLM"/>
    </source>
</evidence>
<dbReference type="GO" id="GO:0015031">
    <property type="term" value="P:protein transport"/>
    <property type="evidence" value="ECO:0007669"/>
    <property type="project" value="UniProtKB-KW"/>
</dbReference>
<evidence type="ECO:0000256" key="8">
    <source>
        <dbReference type="ARBA" id="ARBA00037862"/>
    </source>
</evidence>
<dbReference type="AlphaFoldDB" id="A0AAW2IGQ7"/>
<evidence type="ECO:0000256" key="10">
    <source>
        <dbReference type="PIRNR" id="PIRNR028865"/>
    </source>
</evidence>
<keyword evidence="6 10" id="KW-0472">Membrane</keyword>
<comment type="function">
    <text evidence="7 10">Involved in transport of proteins from the cis/medial-Golgi to the trans-Golgi network.</text>
</comment>
<evidence type="ECO:0000256" key="3">
    <source>
        <dbReference type="ARBA" id="ARBA00022927"/>
    </source>
</evidence>
<keyword evidence="2 11" id="KW-0812">Transmembrane</keyword>
<evidence type="ECO:0000256" key="7">
    <source>
        <dbReference type="ARBA" id="ARBA00037078"/>
    </source>
</evidence>
<comment type="similarity">
    <text evidence="9 10">Belongs to the GOSR2 family.</text>
</comment>
<evidence type="ECO:0000256" key="6">
    <source>
        <dbReference type="ARBA" id="ARBA00023136"/>
    </source>
</evidence>
<accession>A0AAW2IGQ7</accession>
<sequence>MEALYHKTNKLVQVTQGCFERLEVCTDKEAESLEKEIQARIDTITSNCEKLDILAFKEPLAKRQIAKTRVSQLKHDNQYLQAALRGFQHKRYKQELELQERDELLSRRFTSIRDEETSIMIDHSLQHMNSLQRANRNLDEIIYTGTSVLENLREQRVTLKGAQKKLMDFANTLGLSNTTMRLIENRVKEDKWILIGGMILTMVIVFVLIIYFR</sequence>
<evidence type="ECO:0000256" key="2">
    <source>
        <dbReference type="ARBA" id="ARBA00022692"/>
    </source>
</evidence>
<dbReference type="SUPFAM" id="SSF58038">
    <property type="entry name" value="SNARE fusion complex"/>
    <property type="match status" value="1"/>
</dbReference>
<reference evidence="12" key="1">
    <citation type="journal article" date="2024" name="Gigascience">
        <title>Chromosome-level genome of the poultry shaft louse Menopon gallinae provides insight into the host-switching and adaptive evolution of parasitic lice.</title>
        <authorList>
            <person name="Xu Y."/>
            <person name="Ma L."/>
            <person name="Liu S."/>
            <person name="Liang Y."/>
            <person name="Liu Q."/>
            <person name="He Z."/>
            <person name="Tian L."/>
            <person name="Duan Y."/>
            <person name="Cai W."/>
            <person name="Li H."/>
            <person name="Song F."/>
        </authorList>
    </citation>
    <scope>NUCLEOTIDE SEQUENCE</scope>
    <source>
        <strain evidence="12">Cailab_2023a</strain>
    </source>
</reference>
<dbReference type="Gene3D" id="1.20.5.110">
    <property type="match status" value="1"/>
</dbReference>
<organism evidence="12">
    <name type="scientific">Menopon gallinae</name>
    <name type="common">poultry shaft louse</name>
    <dbReference type="NCBI Taxonomy" id="328185"/>
    <lineage>
        <taxon>Eukaryota</taxon>
        <taxon>Metazoa</taxon>
        <taxon>Ecdysozoa</taxon>
        <taxon>Arthropoda</taxon>
        <taxon>Hexapoda</taxon>
        <taxon>Insecta</taxon>
        <taxon>Pterygota</taxon>
        <taxon>Neoptera</taxon>
        <taxon>Paraneoptera</taxon>
        <taxon>Psocodea</taxon>
        <taxon>Troctomorpha</taxon>
        <taxon>Phthiraptera</taxon>
        <taxon>Amblycera</taxon>
        <taxon>Menoponidae</taxon>
        <taxon>Menopon</taxon>
    </lineage>
</organism>
<keyword evidence="3 10" id="KW-0653">Protein transport</keyword>
<protein>
    <recommendedName>
        <fullName evidence="13">Golgi SNAP receptor complex member 2</fullName>
    </recommendedName>
</protein>
<dbReference type="GO" id="GO:0012507">
    <property type="term" value="C:ER to Golgi transport vesicle membrane"/>
    <property type="evidence" value="ECO:0007669"/>
    <property type="project" value="TreeGrafter"/>
</dbReference>